<dbReference type="InParanoid" id="A0A6P6YMP1"/>
<organism evidence="2 3">
    <name type="scientific">Dermatophagoides pteronyssinus</name>
    <name type="common">European house dust mite</name>
    <dbReference type="NCBI Taxonomy" id="6956"/>
    <lineage>
        <taxon>Eukaryota</taxon>
        <taxon>Metazoa</taxon>
        <taxon>Ecdysozoa</taxon>
        <taxon>Arthropoda</taxon>
        <taxon>Chelicerata</taxon>
        <taxon>Arachnida</taxon>
        <taxon>Acari</taxon>
        <taxon>Acariformes</taxon>
        <taxon>Sarcoptiformes</taxon>
        <taxon>Astigmata</taxon>
        <taxon>Psoroptidia</taxon>
        <taxon>Analgoidea</taxon>
        <taxon>Pyroglyphidae</taxon>
        <taxon>Dermatophagoidinae</taxon>
        <taxon>Dermatophagoides</taxon>
    </lineage>
</organism>
<feature type="transmembrane region" description="Helical" evidence="1">
    <location>
        <begin position="45"/>
        <end position="75"/>
    </location>
</feature>
<evidence type="ECO:0000313" key="2">
    <source>
        <dbReference type="Proteomes" id="UP000515146"/>
    </source>
</evidence>
<keyword evidence="1" id="KW-0472">Membrane</keyword>
<dbReference type="KEGG" id="dpte:113799822"/>
<evidence type="ECO:0000256" key="1">
    <source>
        <dbReference type="SAM" id="Phobius"/>
    </source>
</evidence>
<keyword evidence="1" id="KW-1133">Transmembrane helix</keyword>
<keyword evidence="2" id="KW-1185">Reference proteome</keyword>
<sequence length="154" mass="17562">MFEQLLKDIDENSKQLTRFISVIISTTTMDSAYLVFLLFMTKHPIMYQILYFSTTLAIIGTLASLILGCSIICSTNRKLLKLKQKSLLLFIMHGNSGKIFTTSQMLKFDSITNTLLNQSLGFRLTNGITITSYTFITIIFNISTFFFLISPHIY</sequence>
<evidence type="ECO:0000313" key="3">
    <source>
        <dbReference type="RefSeq" id="XP_027206319.1"/>
    </source>
</evidence>
<proteinExistence type="predicted"/>
<dbReference type="RefSeq" id="XP_027206319.1">
    <property type="nucleotide sequence ID" value="XM_027350518.1"/>
</dbReference>
<dbReference type="AlphaFoldDB" id="A0A6P6YMP1"/>
<dbReference type="OMA" id="FLISPHI"/>
<dbReference type="OrthoDB" id="10537879at2759"/>
<gene>
    <name evidence="3" type="primary">LOC113799822</name>
</gene>
<protein>
    <submittedName>
        <fullName evidence="3">Uncharacterized protein LOC113799822</fullName>
    </submittedName>
</protein>
<feature type="transmembrane region" description="Helical" evidence="1">
    <location>
        <begin position="126"/>
        <end position="149"/>
    </location>
</feature>
<feature type="transmembrane region" description="Helical" evidence="1">
    <location>
        <begin position="87"/>
        <end position="106"/>
    </location>
</feature>
<keyword evidence="1" id="KW-0812">Transmembrane</keyword>
<dbReference type="Proteomes" id="UP000515146">
    <property type="component" value="Unplaced"/>
</dbReference>
<feature type="transmembrane region" description="Helical" evidence="1">
    <location>
        <begin position="20"/>
        <end position="39"/>
    </location>
</feature>
<reference evidence="3" key="1">
    <citation type="submission" date="2025-08" db="UniProtKB">
        <authorList>
            <consortium name="RefSeq"/>
        </authorList>
    </citation>
    <scope>IDENTIFICATION</scope>
    <source>
        <strain evidence="3">Airmid</strain>
    </source>
</reference>
<name>A0A6P6YMP1_DERPT</name>
<accession>A0A6P6YMP1</accession>